<reference evidence="2" key="2">
    <citation type="submission" date="2023-02" db="EMBL/GenBank/DDBJ databases">
        <authorList>
            <person name="Swenson N.G."/>
            <person name="Wegrzyn J.L."/>
            <person name="Mcevoy S.L."/>
        </authorList>
    </citation>
    <scope>NUCLEOTIDE SEQUENCE</scope>
    <source>
        <strain evidence="2">91603</strain>
        <tissue evidence="2">Leaf</tissue>
    </source>
</reference>
<dbReference type="Proteomes" id="UP001064489">
    <property type="component" value="Chromosome 3"/>
</dbReference>
<gene>
    <name evidence="2" type="ORF">LWI28_013935</name>
</gene>
<feature type="compositionally biased region" description="Basic and acidic residues" evidence="1">
    <location>
        <begin position="61"/>
        <end position="73"/>
    </location>
</feature>
<feature type="compositionally biased region" description="Basic and acidic residues" evidence="1">
    <location>
        <begin position="92"/>
        <end position="104"/>
    </location>
</feature>
<dbReference type="EMBL" id="JAJSOW010000100">
    <property type="protein sequence ID" value="KAI9186120.1"/>
    <property type="molecule type" value="Genomic_DNA"/>
</dbReference>
<keyword evidence="3" id="KW-1185">Reference proteome</keyword>
<evidence type="ECO:0000313" key="3">
    <source>
        <dbReference type="Proteomes" id="UP001064489"/>
    </source>
</evidence>
<evidence type="ECO:0000256" key="1">
    <source>
        <dbReference type="SAM" id="MobiDB-lite"/>
    </source>
</evidence>
<sequence length="170" mass="19052">MKVCESVNEYFAPILAMVNKLRVNKGTMDDVAVIERILRSMKPKFDYVDKNDIEPDAGARSGDKTKTDEHSNTEESQTNGGSNGSNEGNSLGEDHSLEAREQRSRRQPTWIRDYMGGEGLSEEEDMGLAGSPVLHVSRKVNCVTHSLSKMALDIDEDRYWLEENPPCVDM</sequence>
<dbReference type="AlphaFoldDB" id="A0AAD5NWS5"/>
<protein>
    <submittedName>
        <fullName evidence="2">Uncharacterized protein</fullName>
    </submittedName>
</protein>
<organism evidence="2 3">
    <name type="scientific">Acer negundo</name>
    <name type="common">Box elder</name>
    <dbReference type="NCBI Taxonomy" id="4023"/>
    <lineage>
        <taxon>Eukaryota</taxon>
        <taxon>Viridiplantae</taxon>
        <taxon>Streptophyta</taxon>
        <taxon>Embryophyta</taxon>
        <taxon>Tracheophyta</taxon>
        <taxon>Spermatophyta</taxon>
        <taxon>Magnoliopsida</taxon>
        <taxon>eudicotyledons</taxon>
        <taxon>Gunneridae</taxon>
        <taxon>Pentapetalae</taxon>
        <taxon>rosids</taxon>
        <taxon>malvids</taxon>
        <taxon>Sapindales</taxon>
        <taxon>Sapindaceae</taxon>
        <taxon>Hippocastanoideae</taxon>
        <taxon>Acereae</taxon>
        <taxon>Acer</taxon>
    </lineage>
</organism>
<feature type="compositionally biased region" description="Low complexity" evidence="1">
    <location>
        <begin position="74"/>
        <end position="91"/>
    </location>
</feature>
<accession>A0AAD5NWS5</accession>
<feature type="region of interest" description="Disordered" evidence="1">
    <location>
        <begin position="48"/>
        <end position="112"/>
    </location>
</feature>
<proteinExistence type="predicted"/>
<reference evidence="2" key="1">
    <citation type="journal article" date="2022" name="Plant J.">
        <title>Strategies of tolerance reflected in two North American maple genomes.</title>
        <authorList>
            <person name="McEvoy S.L."/>
            <person name="Sezen U.U."/>
            <person name="Trouern-Trend A."/>
            <person name="McMahon S.M."/>
            <person name="Schaberg P.G."/>
            <person name="Yang J."/>
            <person name="Wegrzyn J.L."/>
            <person name="Swenson N.G."/>
        </authorList>
    </citation>
    <scope>NUCLEOTIDE SEQUENCE</scope>
    <source>
        <strain evidence="2">91603</strain>
    </source>
</reference>
<name>A0AAD5NWS5_ACENE</name>
<evidence type="ECO:0000313" key="2">
    <source>
        <dbReference type="EMBL" id="KAI9186120.1"/>
    </source>
</evidence>
<comment type="caution">
    <text evidence="2">The sequence shown here is derived from an EMBL/GenBank/DDBJ whole genome shotgun (WGS) entry which is preliminary data.</text>
</comment>